<protein>
    <recommendedName>
        <fullName evidence="5">DUF805 domain-containing protein</fullName>
    </recommendedName>
</protein>
<comment type="caution">
    <text evidence="3">The sequence shown here is derived from an EMBL/GenBank/DDBJ whole genome shotgun (WGS) entry which is preliminary data.</text>
</comment>
<feature type="transmembrane region" description="Helical" evidence="2">
    <location>
        <begin position="20"/>
        <end position="43"/>
    </location>
</feature>
<accession>A0A508SZU3</accession>
<dbReference type="PANTHER" id="PTHR34980:SF3">
    <property type="entry name" value="BLR8105 PROTEIN"/>
    <property type="match status" value="1"/>
</dbReference>
<reference evidence="3" key="1">
    <citation type="submission" date="2019-02" db="EMBL/GenBank/DDBJ databases">
        <authorList>
            <person name="Pothier F.J."/>
        </authorList>
    </citation>
    <scope>NUCLEOTIDE SEQUENCE</scope>
    <source>
        <strain evidence="3">CI-1B</strain>
    </source>
</reference>
<feature type="transmembrane region" description="Helical" evidence="2">
    <location>
        <begin position="73"/>
        <end position="93"/>
    </location>
</feature>
<feature type="transmembrane region" description="Helical" evidence="2">
    <location>
        <begin position="129"/>
        <end position="153"/>
    </location>
</feature>
<evidence type="ECO:0008006" key="5">
    <source>
        <dbReference type="Google" id="ProtNLM"/>
    </source>
</evidence>
<keyword evidence="4" id="KW-1185">Reference proteome</keyword>
<dbReference type="GO" id="GO:0005886">
    <property type="term" value="C:plasma membrane"/>
    <property type="evidence" value="ECO:0007669"/>
    <property type="project" value="TreeGrafter"/>
</dbReference>
<feature type="transmembrane region" description="Helical" evidence="2">
    <location>
        <begin position="105"/>
        <end position="123"/>
    </location>
</feature>
<keyword evidence="2" id="KW-0472">Membrane</keyword>
<dbReference type="PANTHER" id="PTHR34980">
    <property type="entry name" value="INNER MEMBRANE PROTEIN-RELATED-RELATED"/>
    <property type="match status" value="1"/>
</dbReference>
<dbReference type="Proteomes" id="UP000328092">
    <property type="component" value="Unassembled WGS sequence"/>
</dbReference>
<organism evidence="3 4">
    <name type="scientific">Bradyrhizobium ivorense</name>
    <dbReference type="NCBI Taxonomy" id="2511166"/>
    <lineage>
        <taxon>Bacteria</taxon>
        <taxon>Pseudomonadati</taxon>
        <taxon>Pseudomonadota</taxon>
        <taxon>Alphaproteobacteria</taxon>
        <taxon>Hyphomicrobiales</taxon>
        <taxon>Nitrobacteraceae</taxon>
        <taxon>Bradyrhizobium</taxon>
    </lineage>
</organism>
<proteinExistence type="predicted"/>
<gene>
    <name evidence="3" type="ORF">CI1B_19180</name>
</gene>
<keyword evidence="2" id="KW-1133">Transmembrane helix</keyword>
<evidence type="ECO:0000313" key="3">
    <source>
        <dbReference type="EMBL" id="VIO68133.1"/>
    </source>
</evidence>
<dbReference type="RefSeq" id="WP_172627973.1">
    <property type="nucleotide sequence ID" value="NZ_CAADFC020000005.1"/>
</dbReference>
<name>A0A508SZU3_9BRAD</name>
<evidence type="ECO:0000313" key="4">
    <source>
        <dbReference type="Proteomes" id="UP000328092"/>
    </source>
</evidence>
<dbReference type="InterPro" id="IPR008523">
    <property type="entry name" value="DUF805"/>
</dbReference>
<dbReference type="Pfam" id="PF05656">
    <property type="entry name" value="DUF805"/>
    <property type="match status" value="1"/>
</dbReference>
<sequence length="213" mass="24359">MDWAWYLFSFKGRINRAKFWLGALVIVCWMVFLAALLIAIGLAGKGASFGFNVEDIFRVLDPDTYRSLTVRQLPALLVKASGTALFTWVYLAVSIKRLHDRDKSAWWMIPFFVVPGLINQFAGRLPENVYALSIVGAIAFLLYIWAFIELACLPGTRYPNRYGANPLRKVQARPRHDRDIRPRATQGWDQQSELEIEPHKAGPPPVWRVKREA</sequence>
<dbReference type="EMBL" id="CAADFC020000005">
    <property type="protein sequence ID" value="VIO68133.1"/>
    <property type="molecule type" value="Genomic_DNA"/>
</dbReference>
<keyword evidence="2" id="KW-0812">Transmembrane</keyword>
<evidence type="ECO:0000256" key="2">
    <source>
        <dbReference type="SAM" id="Phobius"/>
    </source>
</evidence>
<dbReference type="AlphaFoldDB" id="A0A508SZU3"/>
<evidence type="ECO:0000256" key="1">
    <source>
        <dbReference type="SAM" id="MobiDB-lite"/>
    </source>
</evidence>
<feature type="region of interest" description="Disordered" evidence="1">
    <location>
        <begin position="172"/>
        <end position="213"/>
    </location>
</feature>